<reference evidence="1" key="1">
    <citation type="journal article" date="2023" name="bioRxiv">
        <title>Improved chromosome-level genome assembly for marigold (Tagetes erecta).</title>
        <authorList>
            <person name="Jiang F."/>
            <person name="Yuan L."/>
            <person name="Wang S."/>
            <person name="Wang H."/>
            <person name="Xu D."/>
            <person name="Wang A."/>
            <person name="Fan W."/>
        </authorList>
    </citation>
    <scope>NUCLEOTIDE SEQUENCE</scope>
    <source>
        <strain evidence="1">WSJ</strain>
        <tissue evidence="1">Leaf</tissue>
    </source>
</reference>
<comment type="caution">
    <text evidence="1">The sequence shown here is derived from an EMBL/GenBank/DDBJ whole genome shotgun (WGS) entry which is preliminary data.</text>
</comment>
<evidence type="ECO:0000313" key="2">
    <source>
        <dbReference type="Proteomes" id="UP001229421"/>
    </source>
</evidence>
<organism evidence="1 2">
    <name type="scientific">Tagetes erecta</name>
    <name type="common">African marigold</name>
    <dbReference type="NCBI Taxonomy" id="13708"/>
    <lineage>
        <taxon>Eukaryota</taxon>
        <taxon>Viridiplantae</taxon>
        <taxon>Streptophyta</taxon>
        <taxon>Embryophyta</taxon>
        <taxon>Tracheophyta</taxon>
        <taxon>Spermatophyta</taxon>
        <taxon>Magnoliopsida</taxon>
        <taxon>eudicotyledons</taxon>
        <taxon>Gunneridae</taxon>
        <taxon>Pentapetalae</taxon>
        <taxon>asterids</taxon>
        <taxon>campanulids</taxon>
        <taxon>Asterales</taxon>
        <taxon>Asteraceae</taxon>
        <taxon>Asteroideae</taxon>
        <taxon>Heliantheae alliance</taxon>
        <taxon>Tageteae</taxon>
        <taxon>Tagetes</taxon>
    </lineage>
</organism>
<dbReference type="AlphaFoldDB" id="A0AAD8L1N0"/>
<name>A0AAD8L1N0_TARER</name>
<evidence type="ECO:0000313" key="1">
    <source>
        <dbReference type="EMBL" id="KAK1432639.1"/>
    </source>
</evidence>
<gene>
    <name evidence="1" type="ORF">QVD17_09537</name>
</gene>
<dbReference type="Proteomes" id="UP001229421">
    <property type="component" value="Unassembled WGS sequence"/>
</dbReference>
<protein>
    <submittedName>
        <fullName evidence="1">Uncharacterized protein</fullName>
    </submittedName>
</protein>
<dbReference type="EMBL" id="JAUHHV010000002">
    <property type="protein sequence ID" value="KAK1432639.1"/>
    <property type="molecule type" value="Genomic_DNA"/>
</dbReference>
<proteinExistence type="predicted"/>
<keyword evidence="2" id="KW-1185">Reference proteome</keyword>
<sequence length="152" mass="17691">MSATPPSISSLQFRSKSFNPSLIISNSLFKAIESIEEISNWSRALCVIFKEEIVIWRNHKDCLCWLMEVLQSGYAFQRLYVIYGSKRKAVAIVKLTGRRKNRSNNTNYVMAIRIRLFLGYKERRNRLRLHTRVHQYPHGNTDAVNAGSRADR</sequence>
<accession>A0AAD8L1N0</accession>